<feature type="domain" description="Protein kinase" evidence="1">
    <location>
        <begin position="1"/>
        <end position="248"/>
    </location>
</feature>
<dbReference type="SMART" id="SM00220">
    <property type="entry name" value="S_TKc"/>
    <property type="match status" value="1"/>
</dbReference>
<proteinExistence type="predicted"/>
<protein>
    <recommendedName>
        <fullName evidence="1">Protein kinase domain-containing protein</fullName>
    </recommendedName>
</protein>
<dbReference type="AlphaFoldDB" id="A0A6C0EJT1"/>
<dbReference type="GO" id="GO:0004672">
    <property type="term" value="F:protein kinase activity"/>
    <property type="evidence" value="ECO:0007669"/>
    <property type="project" value="InterPro"/>
</dbReference>
<evidence type="ECO:0000313" key="2">
    <source>
        <dbReference type="EMBL" id="QHT29426.1"/>
    </source>
</evidence>
<accession>A0A6C0EJT1</accession>
<dbReference type="SUPFAM" id="SSF56112">
    <property type="entry name" value="Protein kinase-like (PK-like)"/>
    <property type="match status" value="1"/>
</dbReference>
<dbReference type="PROSITE" id="PS00108">
    <property type="entry name" value="PROTEIN_KINASE_ST"/>
    <property type="match status" value="1"/>
</dbReference>
<reference evidence="2" key="1">
    <citation type="journal article" date="2020" name="Nature">
        <title>Giant virus diversity and host interactions through global metagenomics.</title>
        <authorList>
            <person name="Schulz F."/>
            <person name="Roux S."/>
            <person name="Paez-Espino D."/>
            <person name="Jungbluth S."/>
            <person name="Walsh D.A."/>
            <person name="Denef V.J."/>
            <person name="McMahon K.D."/>
            <person name="Konstantinidis K.T."/>
            <person name="Eloe-Fadrosh E.A."/>
            <person name="Kyrpides N.C."/>
            <person name="Woyke T."/>
        </authorList>
    </citation>
    <scope>NUCLEOTIDE SEQUENCE</scope>
    <source>
        <strain evidence="2">GVMAG-M-3300005589-24</strain>
    </source>
</reference>
<dbReference type="Pfam" id="PF00069">
    <property type="entry name" value="Pkinase"/>
    <property type="match status" value="1"/>
</dbReference>
<dbReference type="GO" id="GO:0005524">
    <property type="term" value="F:ATP binding"/>
    <property type="evidence" value="ECO:0007669"/>
    <property type="project" value="InterPro"/>
</dbReference>
<dbReference type="InterPro" id="IPR011009">
    <property type="entry name" value="Kinase-like_dom_sf"/>
</dbReference>
<dbReference type="Gene3D" id="1.10.510.10">
    <property type="entry name" value="Transferase(Phosphotransferase) domain 1"/>
    <property type="match status" value="1"/>
</dbReference>
<dbReference type="PANTHER" id="PTHR24347">
    <property type="entry name" value="SERINE/THREONINE-PROTEIN KINASE"/>
    <property type="match status" value="1"/>
</dbReference>
<dbReference type="EMBL" id="MN738877">
    <property type="protein sequence ID" value="QHT29426.1"/>
    <property type="molecule type" value="Genomic_DNA"/>
</dbReference>
<sequence>MSDSNSVIIFINKDAINVNELFLNEDWSLTELFDRIYTITVRGRKLDWLIKIHPENKYAQREITYLNTLKKVCGVPKILAVGLSPKLNYIILSKASGVDLYEYVRKNGRMTEAEIRNIARKLLTILHQIHRKGVIHKDIKPENVIYDSHTKNVTLIDFEGKQTDDYCSPEQVTGNPVTEKTDIWGTGILCYYLARHDTPYHNSRQILHGKLVFSTKWSEQFVDFLSCLLEREVKFRYSTKDALNHVWLS</sequence>
<dbReference type="InterPro" id="IPR000719">
    <property type="entry name" value="Prot_kinase_dom"/>
</dbReference>
<evidence type="ECO:0000259" key="1">
    <source>
        <dbReference type="PROSITE" id="PS50011"/>
    </source>
</evidence>
<name>A0A6C0EJT1_9ZZZZ</name>
<dbReference type="PROSITE" id="PS50011">
    <property type="entry name" value="PROTEIN_KINASE_DOM"/>
    <property type="match status" value="1"/>
</dbReference>
<organism evidence="2">
    <name type="scientific">viral metagenome</name>
    <dbReference type="NCBI Taxonomy" id="1070528"/>
    <lineage>
        <taxon>unclassified sequences</taxon>
        <taxon>metagenomes</taxon>
        <taxon>organismal metagenomes</taxon>
    </lineage>
</organism>
<dbReference type="InterPro" id="IPR008271">
    <property type="entry name" value="Ser/Thr_kinase_AS"/>
</dbReference>